<evidence type="ECO:0000313" key="1">
    <source>
        <dbReference type="EMBL" id="AGY47445.1"/>
    </source>
</evidence>
<name>U5PTZ3_BPGRA</name>
<organism evidence="1 2">
    <name type="scientific">Bacillus phage Grass</name>
    <dbReference type="NCBI Taxonomy" id="1406785"/>
    <lineage>
        <taxon>Viruses</taxon>
        <taxon>Duplodnaviria</taxon>
        <taxon>Heunggongvirae</taxon>
        <taxon>Uroviricota</taxon>
        <taxon>Caudoviricetes</taxon>
        <taxon>Herelleviridae</taxon>
        <taxon>Bastillevirinae</taxon>
        <taxon>Nitunavirus</taxon>
        <taxon>Nitunavirus grass</taxon>
    </lineage>
</organism>
<evidence type="ECO:0000313" key="2">
    <source>
        <dbReference type="Proteomes" id="UP000017648"/>
    </source>
</evidence>
<organismHost>
    <name type="scientific">Bacillus subtilis</name>
    <dbReference type="NCBI Taxonomy" id="1423"/>
</organismHost>
<accession>U5PTZ3</accession>
<gene>
    <name evidence="1" type="ORF">Grass_180</name>
</gene>
<sequence length="103" mass="12327">MHNTNDPRSMFKAVRLPPKQEFPWEIGSLKRKGKRRLSWSEENPRWVNVEEFWGMPLYYGVDLEDFGTDNWSLYGCIAEDKSIYDDLAEYVEKYNKMKSNKQP</sequence>
<dbReference type="KEGG" id="vg:17960104"/>
<dbReference type="GeneID" id="17960104"/>
<protein>
    <submittedName>
        <fullName evidence="1">Uncharacterized protein</fullName>
    </submittedName>
</protein>
<keyword evidence="2" id="KW-1185">Reference proteome</keyword>
<proteinExistence type="predicted"/>
<reference evidence="1 2" key="1">
    <citation type="journal article" date="2013" name="Genome Announc.">
        <title>Complete Genome of Bacillus subtilis Myophage Grass.</title>
        <authorList>
            <person name="Miller S.Y."/>
            <person name="Colquhoun J.M."/>
            <person name="Perl A.L."/>
            <person name="Chamakura K.R."/>
            <person name="Kuty Everett G.F."/>
        </authorList>
    </citation>
    <scope>NUCLEOTIDE SEQUENCE [LARGE SCALE GENOMIC DNA]</scope>
</reference>
<dbReference type="EMBL" id="KF669652">
    <property type="protein sequence ID" value="AGY47445.1"/>
    <property type="molecule type" value="Genomic_DNA"/>
</dbReference>
<dbReference type="RefSeq" id="YP_008771546.1">
    <property type="nucleotide sequence ID" value="NC_022771.1"/>
</dbReference>
<dbReference type="Proteomes" id="UP000017648">
    <property type="component" value="Segment"/>
</dbReference>